<sequence>MFRQKKEKFESLGTISQFMNREHEKKAQEKRESRRANKFAAATTASIPFMALAPKAFAAELPSTVVTAATYSPDAITTAGGAVIGKAALSTIMHMLDPVISLLIVVSFPVASAMILFKLFMGFFIDQGQVWEGIGRISLVYILIQMFPVFSGILKTMGGVV</sequence>
<evidence type="ECO:0000313" key="2">
    <source>
        <dbReference type="EMBL" id="OYD58498.1"/>
    </source>
</evidence>
<proteinExistence type="predicted"/>
<keyword evidence="1" id="KW-1133">Transmembrane helix</keyword>
<comment type="caution">
    <text evidence="2">The sequence shown here is derived from an EMBL/GenBank/DDBJ whole genome shotgun (WGS) entry which is preliminary data.</text>
</comment>
<evidence type="ECO:0000313" key="3">
    <source>
        <dbReference type="Proteomes" id="UP000215059"/>
    </source>
</evidence>
<dbReference type="OrthoDB" id="2454059at2"/>
<dbReference type="RefSeq" id="WP_094250460.1">
    <property type="nucleotide sequence ID" value="NZ_JBHLXL010000001.1"/>
</dbReference>
<dbReference type="EMBL" id="NOII01000001">
    <property type="protein sequence ID" value="OYD58498.1"/>
    <property type="molecule type" value="Genomic_DNA"/>
</dbReference>
<evidence type="ECO:0000256" key="1">
    <source>
        <dbReference type="SAM" id="Phobius"/>
    </source>
</evidence>
<organism evidence="2 3">
    <name type="scientific">Fictibacillus aquaticus</name>
    <dbReference type="NCBI Taxonomy" id="2021314"/>
    <lineage>
        <taxon>Bacteria</taxon>
        <taxon>Bacillati</taxon>
        <taxon>Bacillota</taxon>
        <taxon>Bacilli</taxon>
        <taxon>Bacillales</taxon>
        <taxon>Fictibacillaceae</taxon>
        <taxon>Fictibacillus</taxon>
    </lineage>
</organism>
<reference evidence="2 3" key="1">
    <citation type="submission" date="2017-07" db="EMBL/GenBank/DDBJ databases">
        <title>Fictibacillus sp. nov. GDSW-R2A3 Genome sequencing and assembly.</title>
        <authorList>
            <person name="Mayilraj S."/>
        </authorList>
    </citation>
    <scope>NUCLEOTIDE SEQUENCE [LARGE SCALE GENOMIC DNA]</scope>
    <source>
        <strain evidence="2 3">GDSW-R2A3</strain>
    </source>
</reference>
<protein>
    <submittedName>
        <fullName evidence="2">Uncharacterized protein</fullName>
    </submittedName>
</protein>
<keyword evidence="3" id="KW-1185">Reference proteome</keyword>
<dbReference type="AlphaFoldDB" id="A0A235FB17"/>
<gene>
    <name evidence="2" type="ORF">CGZ90_00940</name>
</gene>
<keyword evidence="1" id="KW-0472">Membrane</keyword>
<keyword evidence="1" id="KW-0812">Transmembrane</keyword>
<dbReference type="Proteomes" id="UP000215059">
    <property type="component" value="Unassembled WGS sequence"/>
</dbReference>
<feature type="transmembrane region" description="Helical" evidence="1">
    <location>
        <begin position="137"/>
        <end position="154"/>
    </location>
</feature>
<feature type="transmembrane region" description="Helical" evidence="1">
    <location>
        <begin position="99"/>
        <end position="125"/>
    </location>
</feature>
<name>A0A235FB17_9BACL</name>
<accession>A0A235FB17</accession>